<dbReference type="RefSeq" id="WP_386670893.1">
    <property type="nucleotide sequence ID" value="NZ_JBHLTG010000004.1"/>
</dbReference>
<dbReference type="EMBL" id="JBHLTG010000004">
    <property type="protein sequence ID" value="MFC0679800.1"/>
    <property type="molecule type" value="Genomic_DNA"/>
</dbReference>
<comment type="caution">
    <text evidence="3">The sequence shown here is derived from an EMBL/GenBank/DDBJ whole genome shotgun (WGS) entry which is preliminary data.</text>
</comment>
<proteinExistence type="predicted"/>
<dbReference type="Pfam" id="PF07355">
    <property type="entry name" value="GRDB"/>
    <property type="match status" value="1"/>
</dbReference>
<keyword evidence="4" id="KW-1185">Reference proteome</keyword>
<dbReference type="Proteomes" id="UP001589896">
    <property type="component" value="Unassembled WGS sequence"/>
</dbReference>
<evidence type="ECO:0000313" key="3">
    <source>
        <dbReference type="EMBL" id="MFC0679800.1"/>
    </source>
</evidence>
<dbReference type="InterPro" id="IPR010187">
    <property type="entry name" value="Various_sel_PB"/>
</dbReference>
<feature type="region of interest" description="Disordered" evidence="2">
    <location>
        <begin position="1"/>
        <end position="22"/>
    </location>
</feature>
<accession>A0ABV6RS44</accession>
<evidence type="ECO:0000313" key="4">
    <source>
        <dbReference type="Proteomes" id="UP001589896"/>
    </source>
</evidence>
<sequence length="179" mass="19282">MTETSSGPSGGNAAPQGGRTAAEMRPGLWETVNDRYPGSMVDKQDFVPLAPLPKPLSECRVAFISTSGTQPKGSMPFDTVHPVGDYSFRRVPSSTRAEDLEIHQLKYPTVGANRDINVIFPIDRLRELAEEGIVGGLTENFYTFIGYNMDPERLERSLAEDIAAAVVAEGADIALAAPA</sequence>
<evidence type="ECO:0000256" key="2">
    <source>
        <dbReference type="SAM" id="MobiDB-lite"/>
    </source>
</evidence>
<evidence type="ECO:0000256" key="1">
    <source>
        <dbReference type="ARBA" id="ARBA00023002"/>
    </source>
</evidence>
<keyword evidence="1" id="KW-0560">Oxidoreductase</keyword>
<gene>
    <name evidence="3" type="ORF">ACFFGH_18320</name>
</gene>
<organism evidence="3 4">
    <name type="scientific">Lysobacter korlensis</name>
    <dbReference type="NCBI Taxonomy" id="553636"/>
    <lineage>
        <taxon>Bacteria</taxon>
        <taxon>Pseudomonadati</taxon>
        <taxon>Pseudomonadota</taxon>
        <taxon>Gammaproteobacteria</taxon>
        <taxon>Lysobacterales</taxon>
        <taxon>Lysobacteraceae</taxon>
        <taxon>Lysobacter</taxon>
    </lineage>
</organism>
<reference evidence="3 4" key="1">
    <citation type="submission" date="2024-09" db="EMBL/GenBank/DDBJ databases">
        <authorList>
            <person name="Sun Q."/>
            <person name="Mori K."/>
        </authorList>
    </citation>
    <scope>NUCLEOTIDE SEQUENCE [LARGE SCALE GENOMIC DNA]</scope>
    <source>
        <strain evidence="3 4">KCTC 23076</strain>
    </source>
</reference>
<protein>
    <submittedName>
        <fullName evidence="3">Glycine/sarcosine/betaine reductase selenoprotein B family protein</fullName>
    </submittedName>
</protein>
<name>A0ABV6RS44_9GAMM</name>